<keyword evidence="3 8" id="KW-0812">Transmembrane</keyword>
<dbReference type="STRING" id="268475.A0A0V1H8K8"/>
<reference evidence="12 13" key="1">
    <citation type="submission" date="2015-01" db="EMBL/GenBank/DDBJ databases">
        <title>Evolution of Trichinella species and genotypes.</title>
        <authorList>
            <person name="Korhonen P.K."/>
            <person name="Edoardo P."/>
            <person name="Giuseppe L.R."/>
            <person name="Gasser R.B."/>
        </authorList>
    </citation>
    <scope>NUCLEOTIDE SEQUENCE [LARGE SCALE GENOMIC DNA]</scope>
    <source>
        <strain evidence="12">ISS1029</strain>
    </source>
</reference>
<evidence type="ECO:0000256" key="3">
    <source>
        <dbReference type="ARBA" id="ARBA00022692"/>
    </source>
</evidence>
<dbReference type="InterPro" id="IPR013099">
    <property type="entry name" value="K_chnl_dom"/>
</dbReference>
<evidence type="ECO:0000256" key="5">
    <source>
        <dbReference type="ARBA" id="ARBA00023065"/>
    </source>
</evidence>
<evidence type="ECO:0000256" key="7">
    <source>
        <dbReference type="ARBA" id="ARBA00023303"/>
    </source>
</evidence>
<dbReference type="Gene3D" id="1.10.287.70">
    <property type="match status" value="1"/>
</dbReference>
<evidence type="ECO:0000256" key="2">
    <source>
        <dbReference type="ARBA" id="ARBA00022448"/>
    </source>
</evidence>
<comment type="caution">
    <text evidence="12">The sequence shown here is derived from an EMBL/GenBank/DDBJ whole genome shotgun (WGS) entry which is preliminary data.</text>
</comment>
<proteinExistence type="inferred from homology"/>
<feature type="transmembrane region" description="Helical" evidence="10">
    <location>
        <begin position="270"/>
        <end position="291"/>
    </location>
</feature>
<evidence type="ECO:0000256" key="4">
    <source>
        <dbReference type="ARBA" id="ARBA00022989"/>
    </source>
</evidence>
<accession>A0A0V1H8K8</accession>
<organism evidence="12 13">
    <name type="scientific">Trichinella zimbabwensis</name>
    <dbReference type="NCBI Taxonomy" id="268475"/>
    <lineage>
        <taxon>Eukaryota</taxon>
        <taxon>Metazoa</taxon>
        <taxon>Ecdysozoa</taxon>
        <taxon>Nematoda</taxon>
        <taxon>Enoplea</taxon>
        <taxon>Dorylaimia</taxon>
        <taxon>Trichinellida</taxon>
        <taxon>Trichinellidae</taxon>
        <taxon>Trichinella</taxon>
    </lineage>
</organism>
<evidence type="ECO:0000313" key="13">
    <source>
        <dbReference type="Proteomes" id="UP000055024"/>
    </source>
</evidence>
<sequence length="700" mass="79421">MANDARNDAESESNNAQSDFIQLRVVSQDSKEVTFRVKMDMPLIKLMKAYSERTGIGLGSLRFVFDGSRLDDTKTPKELNMEDNDMIDSVKNPYIAVQDCKISLKSNKSQASKSSTIKEPILIDRRSVDFRQTDHTHTCCKHLNSVAFNSMSRQCLACVVGTKRCFLKVISLLFSHVGLCSLVTCYAIVGAVVFRAIEFPLEQDIQGHMKNDSDHILQELLSYTKKQAVLNPREWMNLADSLLKDYETKLMHAVNFEGYDGEDEMVKYQWTYFGALLYSITVFTTIGYGHICPKTKLGRAITILYAMIGIPLMLLCLANIADSLARLFTFIYSRVCCFYCRWKKRKSLMKKTSASVKYSSTIPKMKSPADIRGLLSPQLRHVSTFPNESWQRMNRFGQAKSEKNVSNTYDEQAESSDWKRKFSFKRKAAVDLPNNVVSAGCGANTMQLPTIIISNNNETHFHWNYTNGDDDDDEPFDSEGNVRVEKLDSDHDCNRLREMQVDFSRSVEDFIPKPTRKAHAQLKYEKVPVSVGILTVVFFIIGGAVLFAVWENWNVFDGAYFSFVTLTTIGFGDMVPGKSLDSGSEEKLIICSLYLLFGMALIAMCFKLMQDDVVEKTRWLGERIGLLVRKESYGDESEFEDETCVDDLPTEVVRENPDLTTSQMQTENEHPTLAKQQSYRIKSSHKPLGLISSSHKTTQT</sequence>
<dbReference type="InterPro" id="IPR022617">
    <property type="entry name" value="Rad60/SUMO-like_dom"/>
</dbReference>
<comment type="subcellular location">
    <subcellularLocation>
        <location evidence="1">Membrane</location>
        <topology evidence="1">Multi-pass membrane protein</topology>
    </subcellularLocation>
</comment>
<feature type="transmembrane region" description="Helical" evidence="10">
    <location>
        <begin position="172"/>
        <end position="194"/>
    </location>
</feature>
<name>A0A0V1H8K8_9BILA</name>
<feature type="domain" description="Ubiquitin-like" evidence="11">
    <location>
        <begin position="21"/>
        <end position="87"/>
    </location>
</feature>
<feature type="transmembrane region" description="Helical" evidence="10">
    <location>
        <begin position="527"/>
        <end position="550"/>
    </location>
</feature>
<feature type="compositionally biased region" description="Polar residues" evidence="9">
    <location>
        <begin position="691"/>
        <end position="700"/>
    </location>
</feature>
<feature type="transmembrane region" description="Helical" evidence="10">
    <location>
        <begin position="303"/>
        <end position="321"/>
    </location>
</feature>
<gene>
    <name evidence="12" type="primary">Kcnk18</name>
    <name evidence="12" type="ORF">T11_1118</name>
</gene>
<dbReference type="PANTHER" id="PTHR11003">
    <property type="entry name" value="POTASSIUM CHANNEL, SUBFAMILY K"/>
    <property type="match status" value="1"/>
</dbReference>
<dbReference type="EMBL" id="JYDP01000117">
    <property type="protein sequence ID" value="KRZ06527.1"/>
    <property type="molecule type" value="Genomic_DNA"/>
</dbReference>
<dbReference type="GO" id="GO:0015271">
    <property type="term" value="F:outward rectifier potassium channel activity"/>
    <property type="evidence" value="ECO:0007669"/>
    <property type="project" value="TreeGrafter"/>
</dbReference>
<dbReference type="PANTHER" id="PTHR11003:SF337">
    <property type="entry name" value="POTASSIUM CHANNEL DOMAIN-CONTAINING PROTEIN"/>
    <property type="match status" value="1"/>
</dbReference>
<evidence type="ECO:0000256" key="10">
    <source>
        <dbReference type="SAM" id="Phobius"/>
    </source>
</evidence>
<dbReference type="Pfam" id="PF11976">
    <property type="entry name" value="Rad60-SLD"/>
    <property type="match status" value="1"/>
</dbReference>
<dbReference type="InterPro" id="IPR003280">
    <property type="entry name" value="2pore_dom_K_chnl"/>
</dbReference>
<evidence type="ECO:0000256" key="8">
    <source>
        <dbReference type="RuleBase" id="RU003857"/>
    </source>
</evidence>
<dbReference type="GO" id="GO:0030322">
    <property type="term" value="P:stabilization of membrane potential"/>
    <property type="evidence" value="ECO:0007669"/>
    <property type="project" value="TreeGrafter"/>
</dbReference>
<dbReference type="Pfam" id="PF07885">
    <property type="entry name" value="Ion_trans_2"/>
    <property type="match status" value="2"/>
</dbReference>
<keyword evidence="2 8" id="KW-0813">Transport</keyword>
<dbReference type="GO" id="GO:0005886">
    <property type="term" value="C:plasma membrane"/>
    <property type="evidence" value="ECO:0007669"/>
    <property type="project" value="TreeGrafter"/>
</dbReference>
<dbReference type="AlphaFoldDB" id="A0A0V1H8K8"/>
<keyword evidence="5 8" id="KW-0406">Ion transport</keyword>
<dbReference type="Gene3D" id="3.10.20.90">
    <property type="entry name" value="Phosphatidylinositol 3-kinase Catalytic Subunit, Chain A, domain 1"/>
    <property type="match status" value="1"/>
</dbReference>
<feature type="transmembrane region" description="Helical" evidence="10">
    <location>
        <begin position="588"/>
        <end position="609"/>
    </location>
</feature>
<feature type="transmembrane region" description="Helical" evidence="10">
    <location>
        <begin position="327"/>
        <end position="342"/>
    </location>
</feature>
<dbReference type="InterPro" id="IPR000626">
    <property type="entry name" value="Ubiquitin-like_dom"/>
</dbReference>
<dbReference type="GO" id="GO:0022841">
    <property type="term" value="F:potassium ion leak channel activity"/>
    <property type="evidence" value="ECO:0007669"/>
    <property type="project" value="TreeGrafter"/>
</dbReference>
<evidence type="ECO:0000259" key="11">
    <source>
        <dbReference type="PROSITE" id="PS50053"/>
    </source>
</evidence>
<dbReference type="InterPro" id="IPR029071">
    <property type="entry name" value="Ubiquitin-like_domsf"/>
</dbReference>
<protein>
    <submittedName>
        <fullName evidence="12">Potassium channel subfamily K member 18</fullName>
    </submittedName>
</protein>
<comment type="similarity">
    <text evidence="8">Belongs to the two pore domain potassium channel (TC 1.A.1.8) family.</text>
</comment>
<dbReference type="OrthoDB" id="297496at2759"/>
<keyword evidence="7 8" id="KW-0407">Ion channel</keyword>
<evidence type="ECO:0000256" key="1">
    <source>
        <dbReference type="ARBA" id="ARBA00004141"/>
    </source>
</evidence>
<evidence type="ECO:0000256" key="6">
    <source>
        <dbReference type="ARBA" id="ARBA00023136"/>
    </source>
</evidence>
<dbReference type="PRINTS" id="PR01333">
    <property type="entry name" value="2POREKCHANEL"/>
</dbReference>
<keyword evidence="4 10" id="KW-1133">Transmembrane helix</keyword>
<dbReference type="SUPFAM" id="SSF54236">
    <property type="entry name" value="Ubiquitin-like"/>
    <property type="match status" value="1"/>
</dbReference>
<dbReference type="SUPFAM" id="SSF81324">
    <property type="entry name" value="Voltage-gated potassium channels"/>
    <property type="match status" value="2"/>
</dbReference>
<dbReference type="SMART" id="SM00213">
    <property type="entry name" value="UBQ"/>
    <property type="match status" value="1"/>
</dbReference>
<keyword evidence="6 10" id="KW-0472">Membrane</keyword>
<keyword evidence="13" id="KW-1185">Reference proteome</keyword>
<feature type="region of interest" description="Disordered" evidence="9">
    <location>
        <begin position="657"/>
        <end position="700"/>
    </location>
</feature>
<evidence type="ECO:0000313" key="12">
    <source>
        <dbReference type="EMBL" id="KRZ06527.1"/>
    </source>
</evidence>
<evidence type="ECO:0000256" key="9">
    <source>
        <dbReference type="SAM" id="MobiDB-lite"/>
    </source>
</evidence>
<dbReference type="PROSITE" id="PS50053">
    <property type="entry name" value="UBIQUITIN_2"/>
    <property type="match status" value="1"/>
</dbReference>
<dbReference type="Proteomes" id="UP000055024">
    <property type="component" value="Unassembled WGS sequence"/>
</dbReference>